<dbReference type="InterPro" id="IPR036779">
    <property type="entry name" value="LysM_dom_sf"/>
</dbReference>
<dbReference type="Proteomes" id="UP000192929">
    <property type="component" value="Unassembled WGS sequence"/>
</dbReference>
<evidence type="ECO:0000313" key="3">
    <source>
        <dbReference type="EMBL" id="SMF19822.1"/>
    </source>
</evidence>
<keyword evidence="2" id="KW-1133">Transmembrane helix</keyword>
<proteinExistence type="predicted"/>
<feature type="transmembrane region" description="Helical" evidence="2">
    <location>
        <begin position="51"/>
        <end position="77"/>
    </location>
</feature>
<evidence type="ECO:0000256" key="1">
    <source>
        <dbReference type="SAM" id="MobiDB-lite"/>
    </source>
</evidence>
<dbReference type="AlphaFoldDB" id="A0A1X7DRH3"/>
<feature type="region of interest" description="Disordered" evidence="1">
    <location>
        <begin position="137"/>
        <end position="199"/>
    </location>
</feature>
<dbReference type="Gene3D" id="3.10.350.10">
    <property type="entry name" value="LysM domain"/>
    <property type="match status" value="1"/>
</dbReference>
<evidence type="ECO:0000313" key="4">
    <source>
        <dbReference type="Proteomes" id="UP000192929"/>
    </source>
</evidence>
<dbReference type="RefSeq" id="WP_143467418.1">
    <property type="nucleotide sequence ID" value="NZ_FXAC01000014.1"/>
</dbReference>
<gene>
    <name evidence="3" type="ORF">SAMN06296028_11425</name>
</gene>
<organism evidence="3 4">
    <name type="scientific">Kocuria marina subsp. indica</name>
    <dbReference type="NCBI Taxonomy" id="1049583"/>
    <lineage>
        <taxon>Bacteria</taxon>
        <taxon>Bacillati</taxon>
        <taxon>Actinomycetota</taxon>
        <taxon>Actinomycetes</taxon>
        <taxon>Micrococcales</taxon>
        <taxon>Micrococcaceae</taxon>
        <taxon>Kocuria</taxon>
    </lineage>
</organism>
<keyword evidence="4" id="KW-1185">Reference proteome</keyword>
<sequence>MSTIHRSAPSTGTRLAVAWLGVPVLAGALGVLGLGYAQTLRATGSGQDPDLLVAVIAAGACLAVAGWWVGGLVMLALARAARRLRWRGLERWATRLTPTLVARTAVALVGVQLVVVAPAHADDAALDPFWAPATAGTEQLAEPSAPAPESVQEAVPDTAPGAQTRGPEATPESTAAPVRAPKAPTSMLEPANPPAGQRVSNGVLTVMAGDTLWDLTEQLLGPGATDATVCHNLPAWLELNAVAHQGDLIRPGDQLRVPPHLLDAAGTPYEERCTG</sequence>
<evidence type="ECO:0008006" key="5">
    <source>
        <dbReference type="Google" id="ProtNLM"/>
    </source>
</evidence>
<keyword evidence="2" id="KW-0472">Membrane</keyword>
<feature type="transmembrane region" description="Helical" evidence="2">
    <location>
        <begin position="16"/>
        <end position="39"/>
    </location>
</feature>
<name>A0A1X7DRH3_9MICC</name>
<reference evidence="4" key="1">
    <citation type="submission" date="2017-04" db="EMBL/GenBank/DDBJ databases">
        <authorList>
            <person name="Varghese N."/>
            <person name="Submissions S."/>
        </authorList>
    </citation>
    <scope>NUCLEOTIDE SEQUENCE [LARGE SCALE GENOMIC DNA]</scope>
    <source>
        <strain evidence="4">NIO-1021</strain>
    </source>
</reference>
<protein>
    <recommendedName>
        <fullName evidence="5">LysM domain-containing protein</fullName>
    </recommendedName>
</protein>
<evidence type="ECO:0000256" key="2">
    <source>
        <dbReference type="SAM" id="Phobius"/>
    </source>
</evidence>
<accession>A0A1X7DRH3</accession>
<keyword evidence="2" id="KW-0812">Transmembrane</keyword>
<dbReference type="EMBL" id="FXAC01000014">
    <property type="protein sequence ID" value="SMF19822.1"/>
    <property type="molecule type" value="Genomic_DNA"/>
</dbReference>